<protein>
    <recommendedName>
        <fullName evidence="8">Transglycosylase associated protein</fullName>
    </recommendedName>
</protein>
<reference evidence="7" key="1">
    <citation type="submission" date="2019-08" db="EMBL/GenBank/DDBJ databases">
        <authorList>
            <person name="Kucharzyk K."/>
            <person name="Murdoch R.W."/>
            <person name="Higgins S."/>
            <person name="Loffler F."/>
        </authorList>
    </citation>
    <scope>NUCLEOTIDE SEQUENCE</scope>
</reference>
<accession>A0A645AHS7</accession>
<sequence>MQFAVRSFCTALADTQSHFGWVKVTSRRQTALPARKRESVCRSVYFPLGVAFIMMNILGTLIVGLVVGFIARALKPGDDRMGWIMTALLGVAGSFLATYLGVAMHWYQQGEAAGWIASVIGAVVLLFIYGLVRRKV</sequence>
<dbReference type="AlphaFoldDB" id="A0A645AHS7"/>
<gene>
    <name evidence="7" type="ORF">SDC9_95932</name>
</gene>
<keyword evidence="3 6" id="KW-0812">Transmembrane</keyword>
<dbReference type="InterPro" id="IPR007341">
    <property type="entry name" value="Transgly_assoc"/>
</dbReference>
<dbReference type="GO" id="GO:0005886">
    <property type="term" value="C:plasma membrane"/>
    <property type="evidence" value="ECO:0007669"/>
    <property type="project" value="UniProtKB-SubCell"/>
</dbReference>
<keyword evidence="5 6" id="KW-0472">Membrane</keyword>
<dbReference type="EMBL" id="VSSQ01012423">
    <property type="protein sequence ID" value="MPM49204.1"/>
    <property type="molecule type" value="Genomic_DNA"/>
</dbReference>
<evidence type="ECO:0000313" key="7">
    <source>
        <dbReference type="EMBL" id="MPM49204.1"/>
    </source>
</evidence>
<evidence type="ECO:0008006" key="8">
    <source>
        <dbReference type="Google" id="ProtNLM"/>
    </source>
</evidence>
<organism evidence="7">
    <name type="scientific">bioreactor metagenome</name>
    <dbReference type="NCBI Taxonomy" id="1076179"/>
    <lineage>
        <taxon>unclassified sequences</taxon>
        <taxon>metagenomes</taxon>
        <taxon>ecological metagenomes</taxon>
    </lineage>
</organism>
<feature type="transmembrane region" description="Helical" evidence="6">
    <location>
        <begin position="83"/>
        <end position="106"/>
    </location>
</feature>
<evidence type="ECO:0000256" key="2">
    <source>
        <dbReference type="ARBA" id="ARBA00022475"/>
    </source>
</evidence>
<evidence type="ECO:0000256" key="3">
    <source>
        <dbReference type="ARBA" id="ARBA00022692"/>
    </source>
</evidence>
<evidence type="ECO:0000256" key="4">
    <source>
        <dbReference type="ARBA" id="ARBA00022989"/>
    </source>
</evidence>
<dbReference type="Pfam" id="PF04226">
    <property type="entry name" value="Transgly_assoc"/>
    <property type="match status" value="1"/>
</dbReference>
<evidence type="ECO:0000256" key="1">
    <source>
        <dbReference type="ARBA" id="ARBA00004651"/>
    </source>
</evidence>
<feature type="transmembrane region" description="Helical" evidence="6">
    <location>
        <begin position="44"/>
        <end position="71"/>
    </location>
</feature>
<comment type="caution">
    <text evidence="7">The sequence shown here is derived from an EMBL/GenBank/DDBJ whole genome shotgun (WGS) entry which is preliminary data.</text>
</comment>
<dbReference type="PANTHER" id="PTHR33884:SF7">
    <property type="entry name" value="BSL8023 PROTEIN"/>
    <property type="match status" value="1"/>
</dbReference>
<proteinExistence type="predicted"/>
<name>A0A645AHS7_9ZZZZ</name>
<dbReference type="PANTHER" id="PTHR33884">
    <property type="entry name" value="UPF0410 PROTEIN YMGE"/>
    <property type="match status" value="1"/>
</dbReference>
<comment type="subcellular location">
    <subcellularLocation>
        <location evidence="1">Cell membrane</location>
        <topology evidence="1">Multi-pass membrane protein</topology>
    </subcellularLocation>
</comment>
<feature type="transmembrane region" description="Helical" evidence="6">
    <location>
        <begin position="112"/>
        <end position="132"/>
    </location>
</feature>
<evidence type="ECO:0000256" key="5">
    <source>
        <dbReference type="ARBA" id="ARBA00023136"/>
    </source>
</evidence>
<keyword evidence="4 6" id="KW-1133">Transmembrane helix</keyword>
<evidence type="ECO:0000256" key="6">
    <source>
        <dbReference type="SAM" id="Phobius"/>
    </source>
</evidence>
<keyword evidence="2" id="KW-1003">Cell membrane</keyword>